<dbReference type="HOGENOM" id="CLU_026624_0_0_11"/>
<evidence type="ECO:0000313" key="2">
    <source>
        <dbReference type="EMBL" id="EKX91670.1"/>
    </source>
</evidence>
<comment type="caution">
    <text evidence="2">The sequence shown here is derived from an EMBL/GenBank/DDBJ whole genome shotgun (WGS) entry which is preliminary data.</text>
</comment>
<keyword evidence="3" id="KW-1185">Reference proteome</keyword>
<organism evidence="2 3">
    <name type="scientific">Corynebacterium durum F0235</name>
    <dbReference type="NCBI Taxonomy" id="1035195"/>
    <lineage>
        <taxon>Bacteria</taxon>
        <taxon>Bacillati</taxon>
        <taxon>Actinomycetota</taxon>
        <taxon>Actinomycetes</taxon>
        <taxon>Mycobacteriales</taxon>
        <taxon>Corynebacteriaceae</taxon>
        <taxon>Corynebacterium</taxon>
    </lineage>
</organism>
<dbReference type="Proteomes" id="UP000010445">
    <property type="component" value="Unassembled WGS sequence"/>
</dbReference>
<accession>L1MKU7</accession>
<evidence type="ECO:0000256" key="1">
    <source>
        <dbReference type="SAM" id="SignalP"/>
    </source>
</evidence>
<dbReference type="SUPFAM" id="SSF53474">
    <property type="entry name" value="alpha/beta-Hydrolases"/>
    <property type="match status" value="1"/>
</dbReference>
<dbReference type="InterPro" id="IPR029058">
    <property type="entry name" value="AB_hydrolase_fold"/>
</dbReference>
<protein>
    <submittedName>
        <fullName evidence="2">Putative esterase</fullName>
    </submittedName>
</protein>
<dbReference type="AlphaFoldDB" id="L1MKU7"/>
<dbReference type="EMBL" id="AMEM01000010">
    <property type="protein sequence ID" value="EKX91670.1"/>
    <property type="molecule type" value="Genomic_DNA"/>
</dbReference>
<proteinExistence type="predicted"/>
<name>L1MKU7_9CORY</name>
<dbReference type="Gene3D" id="3.40.50.1820">
    <property type="entry name" value="alpha/beta hydrolase"/>
    <property type="match status" value="1"/>
</dbReference>
<dbReference type="GO" id="GO:0016747">
    <property type="term" value="F:acyltransferase activity, transferring groups other than amino-acyl groups"/>
    <property type="evidence" value="ECO:0007669"/>
    <property type="project" value="TreeGrafter"/>
</dbReference>
<feature type="chain" id="PRO_5003953721" evidence="1">
    <location>
        <begin position="28"/>
        <end position="360"/>
    </location>
</feature>
<sequence length="360" mass="39016">MKIPMKTFRHVAAAVTAGALLVGSALAAPTALAGKSAAEQAGGTTQATVTVGERNVDPAPMWREKVAEHPDRVKEMWAYSPSMNRHVPLFVITPKDNSQPRPTIYMLNGGDGGEGRANWVMQTDIVDFYMDKNVNVVIPMAGKFSYYTDWEQDVEALGGKQTWETFLTKELPGPLEKTLKASDKRAIAGMSMTATTSLLYAEHHPGFYDAAGSFSGCAQTSEGLPLQYIRMTLDRAPATPEQMWGPLGTEKWAYNDALINAEKLRGTPLYVSNASGLAGQADLWSSPRTGGNSANVGVYVVEGGAIEAATNACTHDLKARLDAAGIGADWNFRPTGTHSWNYWQEDLRGSWETFARAFGM</sequence>
<dbReference type="PANTHER" id="PTHR48098:SF1">
    <property type="entry name" value="DIACYLGLYCEROL ACYLTRANSFERASE_MYCOLYLTRANSFERASE AG85A"/>
    <property type="match status" value="1"/>
</dbReference>
<dbReference type="eggNOG" id="COG0627">
    <property type="taxonomic scope" value="Bacteria"/>
</dbReference>
<dbReference type="InterPro" id="IPR050583">
    <property type="entry name" value="Mycobacterial_A85_antigen"/>
</dbReference>
<gene>
    <name evidence="2" type="ORF">HMPREF9997_00511</name>
</gene>
<reference evidence="2 3" key="1">
    <citation type="submission" date="2012-05" db="EMBL/GenBank/DDBJ databases">
        <authorList>
            <person name="Weinstock G."/>
            <person name="Sodergren E."/>
            <person name="Lobos E.A."/>
            <person name="Fulton L."/>
            <person name="Fulton R."/>
            <person name="Courtney L."/>
            <person name="Fronick C."/>
            <person name="O'Laughlin M."/>
            <person name="Godfrey J."/>
            <person name="Wilson R.M."/>
            <person name="Miner T."/>
            <person name="Farmer C."/>
            <person name="Delehaunty K."/>
            <person name="Cordes M."/>
            <person name="Minx P."/>
            <person name="Tomlinson C."/>
            <person name="Chen J."/>
            <person name="Wollam A."/>
            <person name="Pepin K.H."/>
            <person name="Bhonagiri V."/>
            <person name="Zhang X."/>
            <person name="Suruliraj S."/>
            <person name="Warren W."/>
            <person name="Mitreva M."/>
            <person name="Mardis E.R."/>
            <person name="Wilson R.K."/>
        </authorList>
    </citation>
    <scope>NUCLEOTIDE SEQUENCE [LARGE SCALE GENOMIC DNA]</scope>
    <source>
        <strain evidence="2 3">F0235</strain>
    </source>
</reference>
<dbReference type="STRING" id="1035195.HMPREF9997_00511"/>
<dbReference type="PANTHER" id="PTHR48098">
    <property type="entry name" value="ENTEROCHELIN ESTERASE-RELATED"/>
    <property type="match status" value="1"/>
</dbReference>
<keyword evidence="1" id="KW-0732">Signal</keyword>
<dbReference type="Pfam" id="PF00756">
    <property type="entry name" value="Esterase"/>
    <property type="match status" value="1"/>
</dbReference>
<dbReference type="PATRIC" id="fig|1035195.3.peg.463"/>
<dbReference type="InterPro" id="IPR000801">
    <property type="entry name" value="Esterase-like"/>
</dbReference>
<feature type="signal peptide" evidence="1">
    <location>
        <begin position="1"/>
        <end position="27"/>
    </location>
</feature>
<evidence type="ECO:0000313" key="3">
    <source>
        <dbReference type="Proteomes" id="UP000010445"/>
    </source>
</evidence>